<feature type="region of interest" description="Disordered" evidence="1">
    <location>
        <begin position="179"/>
        <end position="198"/>
    </location>
</feature>
<dbReference type="EMBL" id="KV453935">
    <property type="protein sequence ID" value="ODV72450.1"/>
    <property type="molecule type" value="Genomic_DNA"/>
</dbReference>
<dbReference type="InterPro" id="IPR006735">
    <property type="entry name" value="Rtf2"/>
</dbReference>
<sequence length="198" mass="22604">MGADGSVKLKRKELVKESKGDKIDRIAQIEYNNERWTTCQLSNKPLRDPVVSDYKGLLYNKESILEYLVEPDNFNEKQRQNLSHIKSLKDVVALKTHNFKCPLSDKELGNGGINYVYLIPCGDCMAQKCLELNDTRQCPVCDLPYEDTIVINPTSSETVQELEKRMEILGSKGLTHSLKKLKRKKPSTNRSSKKQKKS</sequence>
<dbReference type="RefSeq" id="XP_020069489.1">
    <property type="nucleotide sequence ID" value="XM_020217396.1"/>
</dbReference>
<dbReference type="SUPFAM" id="SSF57850">
    <property type="entry name" value="RING/U-box"/>
    <property type="match status" value="1"/>
</dbReference>
<protein>
    <submittedName>
        <fullName evidence="2">DUF602-domain-containing protein</fullName>
    </submittedName>
</protein>
<dbReference type="PANTHER" id="PTHR12775:SF0">
    <property type="entry name" value="REPLICATION TERMINATION FACTOR 2"/>
    <property type="match status" value="1"/>
</dbReference>
<keyword evidence="3" id="KW-1185">Reference proteome</keyword>
<reference evidence="2 3" key="1">
    <citation type="journal article" date="2016" name="Proc. Natl. Acad. Sci. U.S.A.">
        <title>Comparative genomics of biotechnologically important yeasts.</title>
        <authorList>
            <person name="Riley R."/>
            <person name="Haridas S."/>
            <person name="Wolfe K.H."/>
            <person name="Lopes M.R."/>
            <person name="Hittinger C.T."/>
            <person name="Goeker M."/>
            <person name="Salamov A.A."/>
            <person name="Wisecaver J.H."/>
            <person name="Long T.M."/>
            <person name="Calvey C.H."/>
            <person name="Aerts A.L."/>
            <person name="Barry K.W."/>
            <person name="Choi C."/>
            <person name="Clum A."/>
            <person name="Coughlan A.Y."/>
            <person name="Deshpande S."/>
            <person name="Douglass A.P."/>
            <person name="Hanson S.J."/>
            <person name="Klenk H.-P."/>
            <person name="LaButti K.M."/>
            <person name="Lapidus A."/>
            <person name="Lindquist E.A."/>
            <person name="Lipzen A.M."/>
            <person name="Meier-Kolthoff J.P."/>
            <person name="Ohm R.A."/>
            <person name="Otillar R.P."/>
            <person name="Pangilinan J.L."/>
            <person name="Peng Y."/>
            <person name="Rokas A."/>
            <person name="Rosa C.A."/>
            <person name="Scheuner C."/>
            <person name="Sibirny A.A."/>
            <person name="Slot J.C."/>
            <person name="Stielow J.B."/>
            <person name="Sun H."/>
            <person name="Kurtzman C.P."/>
            <person name="Blackwell M."/>
            <person name="Grigoriev I.V."/>
            <person name="Jeffries T.W."/>
        </authorList>
    </citation>
    <scope>NUCLEOTIDE SEQUENCE [LARGE SCALE GENOMIC DNA]</scope>
    <source>
        <strain evidence="3">ATCC 18201 / CBS 1600 / BCRC 20928 / JCM 3617 / NBRC 0987 / NRRL Y-1542</strain>
    </source>
</reference>
<dbReference type="Gene3D" id="3.30.40.10">
    <property type="entry name" value="Zinc/RING finger domain, C3HC4 (zinc finger)"/>
    <property type="match status" value="1"/>
</dbReference>
<dbReference type="AlphaFoldDB" id="A0A1E4RYW7"/>
<dbReference type="GeneID" id="30991792"/>
<organism evidence="2 3">
    <name type="scientific">Cyberlindnera jadinii (strain ATCC 18201 / CBS 1600 / BCRC 20928 / JCM 3617 / NBRC 0987 / NRRL Y-1542)</name>
    <name type="common">Torula yeast</name>
    <name type="synonym">Candida utilis</name>
    <dbReference type="NCBI Taxonomy" id="983966"/>
    <lineage>
        <taxon>Eukaryota</taxon>
        <taxon>Fungi</taxon>
        <taxon>Dikarya</taxon>
        <taxon>Ascomycota</taxon>
        <taxon>Saccharomycotina</taxon>
        <taxon>Saccharomycetes</taxon>
        <taxon>Phaffomycetales</taxon>
        <taxon>Phaffomycetaceae</taxon>
        <taxon>Cyberlindnera</taxon>
    </lineage>
</organism>
<dbReference type="Proteomes" id="UP000094389">
    <property type="component" value="Unassembled WGS sequence"/>
</dbReference>
<evidence type="ECO:0000256" key="1">
    <source>
        <dbReference type="SAM" id="MobiDB-lite"/>
    </source>
</evidence>
<dbReference type="OMA" id="EFRWLHC"/>
<dbReference type="GO" id="GO:0005634">
    <property type="term" value="C:nucleus"/>
    <property type="evidence" value="ECO:0007669"/>
    <property type="project" value="TreeGrafter"/>
</dbReference>
<dbReference type="Pfam" id="PF04641">
    <property type="entry name" value="Rtf2"/>
    <property type="match status" value="1"/>
</dbReference>
<dbReference type="InterPro" id="IPR013083">
    <property type="entry name" value="Znf_RING/FYVE/PHD"/>
</dbReference>
<dbReference type="STRING" id="983966.A0A1E4RYW7"/>
<accession>A0A1E4RYW7</accession>
<gene>
    <name evidence="2" type="ORF">CYBJADRAFT_191231</name>
</gene>
<name>A0A1E4RYW7_CYBJN</name>
<evidence type="ECO:0000313" key="3">
    <source>
        <dbReference type="Proteomes" id="UP000094389"/>
    </source>
</evidence>
<dbReference type="OrthoDB" id="247013at2759"/>
<dbReference type="PANTHER" id="PTHR12775">
    <property type="entry name" value="PROTEIN C20ORF43 HOMOLOG"/>
    <property type="match status" value="1"/>
</dbReference>
<evidence type="ECO:0000313" key="2">
    <source>
        <dbReference type="EMBL" id="ODV72450.1"/>
    </source>
</evidence>
<proteinExistence type="predicted"/>
<dbReference type="GO" id="GO:0006274">
    <property type="term" value="P:DNA replication termination"/>
    <property type="evidence" value="ECO:0007669"/>
    <property type="project" value="TreeGrafter"/>
</dbReference>